<evidence type="ECO:0000256" key="3">
    <source>
        <dbReference type="ARBA" id="ARBA00043952"/>
    </source>
</evidence>
<protein>
    <submittedName>
        <fullName evidence="4">Uncharacterized protein</fullName>
    </submittedName>
</protein>
<reference evidence="4 5" key="1">
    <citation type="submission" date="2016-11" db="EMBL/GenBank/DDBJ databases">
        <title>The macronuclear genome of Stentor coeruleus: a giant cell with tiny introns.</title>
        <authorList>
            <person name="Slabodnick M."/>
            <person name="Ruby J.G."/>
            <person name="Reiff S.B."/>
            <person name="Swart E.C."/>
            <person name="Gosai S."/>
            <person name="Prabakaran S."/>
            <person name="Witkowska E."/>
            <person name="Larue G.E."/>
            <person name="Fisher S."/>
            <person name="Freeman R.M."/>
            <person name="Gunawardena J."/>
            <person name="Chu W."/>
            <person name="Stover N.A."/>
            <person name="Gregory B.D."/>
            <person name="Nowacki M."/>
            <person name="Derisi J."/>
            <person name="Roy S.W."/>
            <person name="Marshall W.F."/>
            <person name="Sood P."/>
        </authorList>
    </citation>
    <scope>NUCLEOTIDE SEQUENCE [LARGE SCALE GENOMIC DNA]</scope>
    <source>
        <strain evidence="4">WM001</strain>
    </source>
</reference>
<dbReference type="InterPro" id="IPR036322">
    <property type="entry name" value="WD40_repeat_dom_sf"/>
</dbReference>
<evidence type="ECO:0000256" key="1">
    <source>
        <dbReference type="ARBA" id="ARBA00022574"/>
    </source>
</evidence>
<dbReference type="PANTHER" id="PTHR46042">
    <property type="entry name" value="DIPHTHINE METHYLTRANSFERASE"/>
    <property type="match status" value="1"/>
</dbReference>
<comment type="pathway">
    <text evidence="3">Protein modification.</text>
</comment>
<gene>
    <name evidence="4" type="ORF">SteCoe_34494</name>
</gene>
<keyword evidence="2" id="KW-0677">Repeat</keyword>
<evidence type="ECO:0000256" key="2">
    <source>
        <dbReference type="ARBA" id="ARBA00022737"/>
    </source>
</evidence>
<dbReference type="AlphaFoldDB" id="A0A1R2AUD5"/>
<evidence type="ECO:0000313" key="4">
    <source>
        <dbReference type="EMBL" id="OMJ68143.1"/>
    </source>
</evidence>
<dbReference type="GO" id="GO:0005737">
    <property type="term" value="C:cytoplasm"/>
    <property type="evidence" value="ECO:0007669"/>
    <property type="project" value="TreeGrafter"/>
</dbReference>
<proteinExistence type="predicted"/>
<dbReference type="SUPFAM" id="SSF50978">
    <property type="entry name" value="WD40 repeat-like"/>
    <property type="match status" value="1"/>
</dbReference>
<keyword evidence="1" id="KW-0853">WD repeat</keyword>
<dbReference type="InterPro" id="IPR052415">
    <property type="entry name" value="Diphthine_MTase"/>
</dbReference>
<dbReference type="PANTHER" id="PTHR46042:SF1">
    <property type="entry name" value="DIPHTHINE METHYLTRANSFERASE"/>
    <property type="match status" value="1"/>
</dbReference>
<comment type="caution">
    <text evidence="4">The sequence shown here is derived from an EMBL/GenBank/DDBJ whole genome shotgun (WGS) entry which is preliminary data.</text>
</comment>
<dbReference type="GO" id="GO:0017183">
    <property type="term" value="P:protein histidyl modification to diphthamide"/>
    <property type="evidence" value="ECO:0007669"/>
    <property type="project" value="TreeGrafter"/>
</dbReference>
<organism evidence="4 5">
    <name type="scientific">Stentor coeruleus</name>
    <dbReference type="NCBI Taxonomy" id="5963"/>
    <lineage>
        <taxon>Eukaryota</taxon>
        <taxon>Sar</taxon>
        <taxon>Alveolata</taxon>
        <taxon>Ciliophora</taxon>
        <taxon>Postciliodesmatophora</taxon>
        <taxon>Heterotrichea</taxon>
        <taxon>Heterotrichida</taxon>
        <taxon>Stentoridae</taxon>
        <taxon>Stentor</taxon>
    </lineage>
</organism>
<dbReference type="EMBL" id="MPUH01001377">
    <property type="protein sequence ID" value="OMJ68143.1"/>
    <property type="molecule type" value="Genomic_DNA"/>
</dbReference>
<name>A0A1R2AUD5_9CILI</name>
<dbReference type="OrthoDB" id="1930760at2759"/>
<dbReference type="InterPro" id="IPR015943">
    <property type="entry name" value="WD40/YVTN_repeat-like_dom_sf"/>
</dbReference>
<dbReference type="Gene3D" id="2.130.10.10">
    <property type="entry name" value="YVTN repeat-like/Quinoprotein amine dehydrogenase"/>
    <property type="match status" value="1"/>
</dbReference>
<dbReference type="Proteomes" id="UP000187209">
    <property type="component" value="Unassembled WGS sequence"/>
</dbReference>
<keyword evidence="5" id="KW-1185">Reference proteome</keyword>
<accession>A0A1R2AUD5</accession>
<evidence type="ECO:0000313" key="5">
    <source>
        <dbReference type="Proteomes" id="UP000187209"/>
    </source>
</evidence>
<sequence>MEKQGEISVHGNPDCVVKTFDGYCISTYNLDKDTGIKTGSIQKFANNSLISRLNFDCGILDFKSYESNFLACTSDGKLILTDCLSTKLTLSLTDQCLSYLSLSGNTAYSASLDGSIHIVDLPTQSYQSYKLNAYEIWYIEKFNDLICVPISIGKLLVKDSRNMETFKTLNLHESEICSILIDDTNIYTGSFDGTITQIDSRTWGKVSVLNIGGGVWRMLRKNSGFLTANMEEGFKYTTPTSQFTVSTQSLAYGLAEVEENLIIGCSFYDSKLVFMQTTTT</sequence>
<dbReference type="GO" id="GO:0061685">
    <property type="term" value="F:diphthine methylesterase activity"/>
    <property type="evidence" value="ECO:0007669"/>
    <property type="project" value="TreeGrafter"/>
</dbReference>